<organism evidence="4 5">
    <name type="scientific">Eragrostis curvula</name>
    <name type="common">weeping love grass</name>
    <dbReference type="NCBI Taxonomy" id="38414"/>
    <lineage>
        <taxon>Eukaryota</taxon>
        <taxon>Viridiplantae</taxon>
        <taxon>Streptophyta</taxon>
        <taxon>Embryophyta</taxon>
        <taxon>Tracheophyta</taxon>
        <taxon>Spermatophyta</taxon>
        <taxon>Magnoliopsida</taxon>
        <taxon>Liliopsida</taxon>
        <taxon>Poales</taxon>
        <taxon>Poaceae</taxon>
        <taxon>PACMAD clade</taxon>
        <taxon>Chloridoideae</taxon>
        <taxon>Eragrostideae</taxon>
        <taxon>Eragrostidinae</taxon>
        <taxon>Eragrostis</taxon>
    </lineage>
</organism>
<proteinExistence type="inferred from homology"/>
<dbReference type="OrthoDB" id="65569at2759"/>
<evidence type="ECO:0000256" key="3">
    <source>
        <dbReference type="RuleBase" id="RU003690"/>
    </source>
</evidence>
<gene>
    <name evidence="4" type="ORF">EJB05_17875</name>
</gene>
<dbReference type="Gramene" id="TVU35968">
    <property type="protein sequence ID" value="TVU35968"/>
    <property type="gene ID" value="EJB05_17875"/>
</dbReference>
<dbReference type="GO" id="GO:0005975">
    <property type="term" value="P:carbohydrate metabolic process"/>
    <property type="evidence" value="ECO:0007669"/>
    <property type="project" value="InterPro"/>
</dbReference>
<dbReference type="EMBL" id="RWGY01000009">
    <property type="protein sequence ID" value="TVU35968.1"/>
    <property type="molecule type" value="Genomic_DNA"/>
</dbReference>
<comment type="caution">
    <text evidence="4">The sequence shown here is derived from an EMBL/GenBank/DDBJ whole genome shotgun (WGS) entry which is preliminary data.</text>
</comment>
<sequence>METKAGAGITCSGCRPAHCSCGGIKGREEFGDPVEVAERALGRLPCARVAVAVGLDQRGGDCLVGGHLKRDVLDAEDALDGLDGAALQGLGAVGHQHLDDGAQAQAYTKEGQVVNSILAYIGNYKLHSIAMARSIHQLISFSSWLLLLCVQAVTALKFTRGDFPENFAFGAGTAAYQYEGAAAEDGRSPSIWDTYAHSGIQIHVVLYHMDLPQILQDEYGGWDLASSSVWRLSRDHTKGRCPRLPSFSKNESELVINAFDFIGLNHYTSVYVSNNADVVEGPLHDLTSDMATLFRVTKKDPPTAIFGPGKMVDPQGLVHILGYFQETYGNLSFYIQENGYGDTYGGLNDVERIDYLGKFMASTLKAIRVKLYLVTIRLVL</sequence>
<dbReference type="PANTHER" id="PTHR10353:SF204">
    <property type="entry name" value="BETA-GLUCOSIDASE 20"/>
    <property type="match status" value="1"/>
</dbReference>
<evidence type="ECO:0000313" key="5">
    <source>
        <dbReference type="Proteomes" id="UP000324897"/>
    </source>
</evidence>
<dbReference type="Proteomes" id="UP000324897">
    <property type="component" value="Unassembled WGS sequence"/>
</dbReference>
<evidence type="ECO:0000256" key="2">
    <source>
        <dbReference type="ARBA" id="ARBA00022801"/>
    </source>
</evidence>
<keyword evidence="2" id="KW-0378">Hydrolase</keyword>
<accession>A0A5J9VJM4</accession>
<dbReference type="PRINTS" id="PR00131">
    <property type="entry name" value="GLHYDRLASE1"/>
</dbReference>
<dbReference type="SUPFAM" id="SSF51445">
    <property type="entry name" value="(Trans)glycosidases"/>
    <property type="match status" value="1"/>
</dbReference>
<keyword evidence="5" id="KW-1185">Reference proteome</keyword>
<evidence type="ECO:0000256" key="1">
    <source>
        <dbReference type="ARBA" id="ARBA00010838"/>
    </source>
</evidence>
<dbReference type="Gene3D" id="3.20.20.80">
    <property type="entry name" value="Glycosidases"/>
    <property type="match status" value="3"/>
</dbReference>
<dbReference type="InterPro" id="IPR017853">
    <property type="entry name" value="GH"/>
</dbReference>
<dbReference type="InterPro" id="IPR033132">
    <property type="entry name" value="GH_1_N_CS"/>
</dbReference>
<dbReference type="PANTHER" id="PTHR10353">
    <property type="entry name" value="GLYCOSYL HYDROLASE"/>
    <property type="match status" value="1"/>
</dbReference>
<dbReference type="Pfam" id="PF00232">
    <property type="entry name" value="Glyco_hydro_1"/>
    <property type="match status" value="2"/>
</dbReference>
<comment type="similarity">
    <text evidence="1 3">Belongs to the glycosyl hydrolase 1 family.</text>
</comment>
<evidence type="ECO:0000313" key="4">
    <source>
        <dbReference type="EMBL" id="TVU35968.1"/>
    </source>
</evidence>
<reference evidence="4 5" key="1">
    <citation type="journal article" date="2019" name="Sci. Rep.">
        <title>A high-quality genome of Eragrostis curvula grass provides insights into Poaceae evolution and supports new strategies to enhance forage quality.</title>
        <authorList>
            <person name="Carballo J."/>
            <person name="Santos B.A.C.M."/>
            <person name="Zappacosta D."/>
            <person name="Garbus I."/>
            <person name="Selva J.P."/>
            <person name="Gallo C.A."/>
            <person name="Diaz A."/>
            <person name="Albertini E."/>
            <person name="Caccamo M."/>
            <person name="Echenique V."/>
        </authorList>
    </citation>
    <scope>NUCLEOTIDE SEQUENCE [LARGE SCALE GENOMIC DNA]</scope>
    <source>
        <strain evidence="5">cv. Victoria</strain>
        <tissue evidence="4">Leaf</tissue>
    </source>
</reference>
<dbReference type="PROSITE" id="PS00653">
    <property type="entry name" value="GLYCOSYL_HYDROL_F1_2"/>
    <property type="match status" value="1"/>
</dbReference>
<dbReference type="AlphaFoldDB" id="A0A5J9VJM4"/>
<evidence type="ECO:0008006" key="6">
    <source>
        <dbReference type="Google" id="ProtNLM"/>
    </source>
</evidence>
<name>A0A5J9VJM4_9POAL</name>
<dbReference type="InterPro" id="IPR001360">
    <property type="entry name" value="Glyco_hydro_1"/>
</dbReference>
<feature type="non-terminal residue" evidence="4">
    <location>
        <position position="1"/>
    </location>
</feature>
<dbReference type="GO" id="GO:0008422">
    <property type="term" value="F:beta-glucosidase activity"/>
    <property type="evidence" value="ECO:0007669"/>
    <property type="project" value="UniProtKB-ARBA"/>
</dbReference>
<protein>
    <recommendedName>
        <fullName evidence="6">4-hydroxy-7-methoxy-3-oxo-3,4-dihydro-2H-1,4-benzoxazin-2-yl glucosidebeta-D-glucosidase</fullName>
    </recommendedName>
</protein>